<gene>
    <name evidence="4" type="ORF">GCM10010393_58080</name>
</gene>
<evidence type="ECO:0000259" key="3">
    <source>
        <dbReference type="Pfam" id="PF13828"/>
    </source>
</evidence>
<feature type="compositionally biased region" description="Basic and acidic residues" evidence="1">
    <location>
        <begin position="202"/>
        <end position="212"/>
    </location>
</feature>
<keyword evidence="2" id="KW-0472">Membrane</keyword>
<keyword evidence="2" id="KW-1133">Transmembrane helix</keyword>
<organism evidence="4 5">
    <name type="scientific">Streptomyces gobitricini</name>
    <dbReference type="NCBI Taxonomy" id="68211"/>
    <lineage>
        <taxon>Bacteria</taxon>
        <taxon>Bacillati</taxon>
        <taxon>Actinomycetota</taxon>
        <taxon>Actinomycetes</taxon>
        <taxon>Kitasatosporales</taxon>
        <taxon>Streptomycetaceae</taxon>
        <taxon>Streptomyces</taxon>
    </lineage>
</organism>
<evidence type="ECO:0000313" key="5">
    <source>
        <dbReference type="Proteomes" id="UP001499942"/>
    </source>
</evidence>
<keyword evidence="2" id="KW-0812">Transmembrane</keyword>
<dbReference type="Pfam" id="PF13828">
    <property type="entry name" value="DUF4190"/>
    <property type="match status" value="1"/>
</dbReference>
<proteinExistence type="predicted"/>
<keyword evidence="5" id="KW-1185">Reference proteome</keyword>
<feature type="domain" description="DUF4190" evidence="3">
    <location>
        <begin position="121"/>
        <end position="187"/>
    </location>
</feature>
<feature type="transmembrane region" description="Helical" evidence="2">
    <location>
        <begin position="168"/>
        <end position="196"/>
    </location>
</feature>
<reference evidence="4 5" key="1">
    <citation type="journal article" date="2019" name="Int. J. Syst. Evol. Microbiol.">
        <title>The Global Catalogue of Microorganisms (GCM) 10K type strain sequencing project: providing services to taxonomists for standard genome sequencing and annotation.</title>
        <authorList>
            <consortium name="The Broad Institute Genomics Platform"/>
            <consortium name="The Broad Institute Genome Sequencing Center for Infectious Disease"/>
            <person name="Wu L."/>
            <person name="Ma J."/>
        </authorList>
    </citation>
    <scope>NUCLEOTIDE SEQUENCE [LARGE SCALE GENOMIC DNA]</scope>
    <source>
        <strain evidence="4 5">JCM 5062</strain>
    </source>
</reference>
<evidence type="ECO:0000256" key="2">
    <source>
        <dbReference type="SAM" id="Phobius"/>
    </source>
</evidence>
<dbReference type="Proteomes" id="UP001499942">
    <property type="component" value="Unassembled WGS sequence"/>
</dbReference>
<feature type="region of interest" description="Disordered" evidence="1">
    <location>
        <begin position="1"/>
        <end position="75"/>
    </location>
</feature>
<dbReference type="InterPro" id="IPR025241">
    <property type="entry name" value="DUF4190"/>
</dbReference>
<feature type="transmembrane region" description="Helical" evidence="2">
    <location>
        <begin position="123"/>
        <end position="156"/>
    </location>
</feature>
<evidence type="ECO:0000313" key="4">
    <source>
        <dbReference type="EMBL" id="GAA2517561.1"/>
    </source>
</evidence>
<sequence length="224" mass="22431">MAGKSDSHDPWAPPGSRPPQDRVGPAPHQPPPGPPGVHDQPTMTSVPGAGAGGEPPPPPIAPGGPAQPAPGPYGYPAPTPPAGTYGYPAPVPPAGAYGYPGYPGYGGYGQTGWQPAPANGMGVTALVLGIVSMVFFCVWGLGVIAGILALVFGILGRKKAQRGEADNHGVALAGIILGAVGIVVSGVFLAFLIWAVTTSEGGSDHQDQRGGDPFDTSLVLPTRD</sequence>
<dbReference type="RefSeq" id="WP_344366727.1">
    <property type="nucleotide sequence ID" value="NZ_BAAASR010000049.1"/>
</dbReference>
<evidence type="ECO:0000256" key="1">
    <source>
        <dbReference type="SAM" id="MobiDB-lite"/>
    </source>
</evidence>
<dbReference type="EMBL" id="BAAASR010000049">
    <property type="protein sequence ID" value="GAA2517561.1"/>
    <property type="molecule type" value="Genomic_DNA"/>
</dbReference>
<accession>A0ABN3NA67</accession>
<protein>
    <recommendedName>
        <fullName evidence="3">DUF4190 domain-containing protein</fullName>
    </recommendedName>
</protein>
<feature type="region of interest" description="Disordered" evidence="1">
    <location>
        <begin position="200"/>
        <end position="224"/>
    </location>
</feature>
<feature type="compositionally biased region" description="Pro residues" evidence="1">
    <location>
        <begin position="54"/>
        <end position="75"/>
    </location>
</feature>
<name>A0ABN3NA67_9ACTN</name>
<comment type="caution">
    <text evidence="4">The sequence shown here is derived from an EMBL/GenBank/DDBJ whole genome shotgun (WGS) entry which is preliminary data.</text>
</comment>